<organism evidence="2 5">
    <name type="scientific">Pseudoalteromonas aurantia</name>
    <dbReference type="NCBI Taxonomy" id="43654"/>
    <lineage>
        <taxon>Bacteria</taxon>
        <taxon>Pseudomonadati</taxon>
        <taxon>Pseudomonadota</taxon>
        <taxon>Gammaproteobacteria</taxon>
        <taxon>Alteromonadales</taxon>
        <taxon>Pseudoalteromonadaceae</taxon>
        <taxon>Pseudoalteromonas</taxon>
    </lineage>
</organism>
<evidence type="ECO:0000313" key="3">
    <source>
        <dbReference type="EMBL" id="TMO75171.1"/>
    </source>
</evidence>
<name>A0A5S3V9X4_9GAMM</name>
<reference evidence="2 5" key="1">
    <citation type="submission" date="2018-01" db="EMBL/GenBank/DDBJ databases">
        <authorList>
            <person name="Paulsen S."/>
            <person name="Gram L.K."/>
        </authorList>
    </citation>
    <scope>NUCLEOTIDE SEQUENCE [LARGE SCALE GENOMIC DNA]</scope>
    <source>
        <strain evidence="2 5">S3790</strain>
        <strain evidence="3">S3895</strain>
    </source>
</reference>
<dbReference type="GO" id="GO:0016810">
    <property type="term" value="F:hydrolase activity, acting on carbon-nitrogen (but not peptide) bonds"/>
    <property type="evidence" value="ECO:0007669"/>
    <property type="project" value="InterPro"/>
</dbReference>
<dbReference type="PANTHER" id="PTHR10587">
    <property type="entry name" value="GLYCOSYL TRANSFERASE-RELATED"/>
    <property type="match status" value="1"/>
</dbReference>
<dbReference type="Proteomes" id="UP000307217">
    <property type="component" value="Unassembled WGS sequence"/>
</dbReference>
<dbReference type="InterPro" id="IPR002509">
    <property type="entry name" value="NODB_dom"/>
</dbReference>
<evidence type="ECO:0000313" key="4">
    <source>
        <dbReference type="Proteomes" id="UP000307164"/>
    </source>
</evidence>
<evidence type="ECO:0000313" key="2">
    <source>
        <dbReference type="EMBL" id="TMO68539.1"/>
    </source>
</evidence>
<keyword evidence="4" id="KW-1185">Reference proteome</keyword>
<evidence type="ECO:0000259" key="1">
    <source>
        <dbReference type="PROSITE" id="PS51677"/>
    </source>
</evidence>
<dbReference type="InterPro" id="IPR011330">
    <property type="entry name" value="Glyco_hydro/deAcase_b/a-brl"/>
</dbReference>
<evidence type="ECO:0000313" key="5">
    <source>
        <dbReference type="Proteomes" id="UP000307217"/>
    </source>
</evidence>
<dbReference type="EMBL" id="PNBX01000033">
    <property type="protein sequence ID" value="TMO68539.1"/>
    <property type="molecule type" value="Genomic_DNA"/>
</dbReference>
<accession>A0A5S3V9X4</accession>
<reference evidence="5" key="2">
    <citation type="submission" date="2019-06" db="EMBL/GenBank/DDBJ databases">
        <title>Co-occurence of chitin degradation, pigmentation and bioactivity in marine Pseudoalteromonas.</title>
        <authorList>
            <person name="Sonnenschein E.C."/>
            <person name="Bech P.K."/>
        </authorList>
    </citation>
    <scope>NUCLEOTIDE SEQUENCE [LARGE SCALE GENOMIC DNA]</scope>
    <source>
        <strain evidence="5">S3790</strain>
    </source>
</reference>
<dbReference type="GO" id="GO:0005975">
    <property type="term" value="P:carbohydrate metabolic process"/>
    <property type="evidence" value="ECO:0007669"/>
    <property type="project" value="InterPro"/>
</dbReference>
<dbReference type="Proteomes" id="UP000307164">
    <property type="component" value="Unassembled WGS sequence"/>
</dbReference>
<dbReference type="AlphaFoldDB" id="A0A5S3V9X4"/>
<feature type="domain" description="NodB homology" evidence="1">
    <location>
        <begin position="63"/>
        <end position="244"/>
    </location>
</feature>
<reference evidence="2" key="3">
    <citation type="submission" date="2019-09" db="EMBL/GenBank/DDBJ databases">
        <title>Co-occurence of chitin degradation, pigmentation and bioactivity in marine Pseudoalteromonas.</title>
        <authorList>
            <person name="Sonnenschein E.C."/>
            <person name="Bech P.K."/>
        </authorList>
    </citation>
    <scope>NUCLEOTIDE SEQUENCE</scope>
    <source>
        <strain evidence="2">S3790</strain>
        <strain evidence="3 4">S3895</strain>
    </source>
</reference>
<gene>
    <name evidence="2" type="ORF">CWC19_08985</name>
    <name evidence="3" type="ORF">CWC20_08585</name>
</gene>
<dbReference type="Gene3D" id="3.20.20.370">
    <property type="entry name" value="Glycoside hydrolase/deacetylase"/>
    <property type="match status" value="1"/>
</dbReference>
<dbReference type="CDD" id="cd10917">
    <property type="entry name" value="CE4_NodB_like_6s_7s"/>
    <property type="match status" value="1"/>
</dbReference>
<dbReference type="PROSITE" id="PS51677">
    <property type="entry name" value="NODB"/>
    <property type="match status" value="1"/>
</dbReference>
<comment type="caution">
    <text evidence="2">The sequence shown here is derived from an EMBL/GenBank/DDBJ whole genome shotgun (WGS) entry which is preliminary data.</text>
</comment>
<dbReference type="Pfam" id="PF01522">
    <property type="entry name" value="Polysacc_deac_1"/>
    <property type="match status" value="1"/>
</dbReference>
<proteinExistence type="predicted"/>
<dbReference type="EMBL" id="PNBW01000040">
    <property type="protein sequence ID" value="TMO75171.1"/>
    <property type="molecule type" value="Genomic_DNA"/>
</dbReference>
<protein>
    <submittedName>
        <fullName evidence="2">Polysaccharide deacetylase</fullName>
    </submittedName>
</protein>
<sequence length="265" mass="30616">MLSLYFVKSNNTFYILIFGWFILQKQYVRTPYLPGWGQVPLQQFSRQSSLKNKFILCGNGNSKVLALTFDDGPSKYTNDILSVLRKHNVKASFFMTGKSLYRDQVIAKNVYRQGHLIGNHTFSHPWASQKNNFNLMYLQIRKTQNIMEDVLGFKPQYFRPAFGDITDLQLKIINRYGCEVIGWSIDTQDWFYDDNPKKIANNALSNLHNEAIILLHDGGGSRISTTKAIDILIRKAKAQGYRFVTIDALVSNKKKKLIRMKNARF</sequence>
<dbReference type="InterPro" id="IPR050248">
    <property type="entry name" value="Polysacc_deacetylase_ArnD"/>
</dbReference>
<dbReference type="OrthoDB" id="276604at2"/>
<dbReference type="SUPFAM" id="SSF88713">
    <property type="entry name" value="Glycoside hydrolase/deacetylase"/>
    <property type="match status" value="1"/>
</dbReference>